<sequence length="310" mass="32457">MTDGESGRRAMPRTARRAMGVLLAVLILVGAGSVAWATWSSQVAVSAGVSSGSWSQGPAPDPGGRDSGVLVAGDGTAFTTPVTWKDWTSSGPVGVADSLNGQTNRGRRMCAEVTVRSTGGGAGPWRVVVDYSGAPFYGTRPTYWDGAVTDLDDHRLQITSYQPLAAGETASLSLCYAGMGTPAAVTDQGTWQVALGDLRSDTLGGNPAMCRTVTVTGTADTADYPFYYGWSTTVDPAELVSAFRELRGVDARYFSVVPDPSGGEQMTLDGATSNRIRLDGSSRAHTVTSGWQTALQGRGVYTFSACVTQW</sequence>
<protein>
    <submittedName>
        <fullName evidence="2">Uncharacterized protein</fullName>
    </submittedName>
</protein>
<dbReference type="RefSeq" id="WP_380971506.1">
    <property type="nucleotide sequence ID" value="NZ_JBHTEF010000001.1"/>
</dbReference>
<evidence type="ECO:0000256" key="1">
    <source>
        <dbReference type="SAM" id="MobiDB-lite"/>
    </source>
</evidence>
<evidence type="ECO:0000313" key="2">
    <source>
        <dbReference type="EMBL" id="MFC7579928.1"/>
    </source>
</evidence>
<proteinExistence type="predicted"/>
<name>A0ABW2SK25_9ACTO</name>
<reference evidence="3" key="1">
    <citation type="journal article" date="2019" name="Int. J. Syst. Evol. Microbiol.">
        <title>The Global Catalogue of Microorganisms (GCM) 10K type strain sequencing project: providing services to taxonomists for standard genome sequencing and annotation.</title>
        <authorList>
            <consortium name="The Broad Institute Genomics Platform"/>
            <consortium name="The Broad Institute Genome Sequencing Center for Infectious Disease"/>
            <person name="Wu L."/>
            <person name="Ma J."/>
        </authorList>
    </citation>
    <scope>NUCLEOTIDE SEQUENCE [LARGE SCALE GENOMIC DNA]</scope>
    <source>
        <strain evidence="3">CCUG 56698</strain>
    </source>
</reference>
<organism evidence="2 3">
    <name type="scientific">Schaalia naturae</name>
    <dbReference type="NCBI Taxonomy" id="635203"/>
    <lineage>
        <taxon>Bacteria</taxon>
        <taxon>Bacillati</taxon>
        <taxon>Actinomycetota</taxon>
        <taxon>Actinomycetes</taxon>
        <taxon>Actinomycetales</taxon>
        <taxon>Actinomycetaceae</taxon>
        <taxon>Schaalia</taxon>
    </lineage>
</organism>
<feature type="region of interest" description="Disordered" evidence="1">
    <location>
        <begin position="49"/>
        <end position="68"/>
    </location>
</feature>
<comment type="caution">
    <text evidence="2">The sequence shown here is derived from an EMBL/GenBank/DDBJ whole genome shotgun (WGS) entry which is preliminary data.</text>
</comment>
<dbReference type="Proteomes" id="UP001596527">
    <property type="component" value="Unassembled WGS sequence"/>
</dbReference>
<accession>A0ABW2SK25</accession>
<keyword evidence="3" id="KW-1185">Reference proteome</keyword>
<dbReference type="EMBL" id="JBHTEF010000001">
    <property type="protein sequence ID" value="MFC7579928.1"/>
    <property type="molecule type" value="Genomic_DNA"/>
</dbReference>
<evidence type="ECO:0000313" key="3">
    <source>
        <dbReference type="Proteomes" id="UP001596527"/>
    </source>
</evidence>
<gene>
    <name evidence="2" type="ORF">ACFQWG_01635</name>
</gene>